<sequence>MIQFFEFRVPVSLSDDLIAKFRCSVSSNGVTVQLLPQYHKKQQQLVKVLVNVPSFLYCGDYEENAVIHDRYMFIQKIRDHLITIGVPAHELLPELPYRADKLTIGFNAFLGNRNFYWEAVPPTECIRYSASSKWVYHIGPKSDFLTAFNGQGKKLMLPSEAGAKGDYMKHISIHEGIFSFRFDLTLNQMNQISSKRCLTELLNENKLSKILGLWSNRIHPLPIFDSVDQIMKLIDEANASIHVKHRVNRFLKLLLECGSKECEQYYSRASFIRHYSDLKKLLHVPAILLREHNDKSSLFIQPYEEWLAESRQGRGVAELVPALTSGL</sequence>
<protein>
    <submittedName>
        <fullName evidence="1">Uncharacterized protein</fullName>
    </submittedName>
</protein>
<accession>A0A4U2Q1D1</accession>
<proteinExistence type="predicted"/>
<dbReference type="EMBL" id="PNXQ01000005">
    <property type="protein sequence ID" value="TKH46012.1"/>
    <property type="molecule type" value="Genomic_DNA"/>
</dbReference>
<reference evidence="1 2" key="1">
    <citation type="submission" date="2018-01" db="EMBL/GenBank/DDBJ databases">
        <title>Bacillales members from the olive rhizosphere are effective biological control agents against Verticillium dahliae.</title>
        <authorList>
            <person name="Gomez-Lama C."/>
            <person name="Legarda G."/>
            <person name="Ruano-Rosa D."/>
            <person name="Pizarro-Tobias P."/>
            <person name="Valverde-Corredor A."/>
            <person name="Niqui J.L."/>
            <person name="Trivino J.C."/>
            <person name="Roca A."/>
            <person name="Mercado-Blanco J."/>
        </authorList>
    </citation>
    <scope>NUCLEOTIDE SEQUENCE [LARGE SCALE GENOMIC DNA]</scope>
    <source>
        <strain evidence="1 2">PIC167</strain>
    </source>
</reference>
<dbReference type="AlphaFoldDB" id="A0A4U2Q1D1"/>
<evidence type="ECO:0000313" key="2">
    <source>
        <dbReference type="Proteomes" id="UP000308114"/>
    </source>
</evidence>
<evidence type="ECO:0000313" key="1">
    <source>
        <dbReference type="EMBL" id="TKH46012.1"/>
    </source>
</evidence>
<dbReference type="Proteomes" id="UP000308114">
    <property type="component" value="Unassembled WGS sequence"/>
</dbReference>
<comment type="caution">
    <text evidence="1">The sequence shown here is derived from an EMBL/GenBank/DDBJ whole genome shotgun (WGS) entry which is preliminary data.</text>
</comment>
<name>A0A4U2Q1D1_9BACL</name>
<gene>
    <name evidence="1" type="ORF">C1I60_06175</name>
</gene>
<organism evidence="1 2">
    <name type="scientific">Paenibacillus terrae</name>
    <dbReference type="NCBI Taxonomy" id="159743"/>
    <lineage>
        <taxon>Bacteria</taxon>
        <taxon>Bacillati</taxon>
        <taxon>Bacillota</taxon>
        <taxon>Bacilli</taxon>
        <taxon>Bacillales</taxon>
        <taxon>Paenibacillaceae</taxon>
        <taxon>Paenibacillus</taxon>
    </lineage>
</organism>